<keyword evidence="3" id="KW-1185">Reference proteome</keyword>
<dbReference type="Proteomes" id="UP000510621">
    <property type="component" value="Chromosome"/>
</dbReference>
<dbReference type="EMBL" id="CP059265">
    <property type="protein sequence ID" value="QLQ31088.1"/>
    <property type="molecule type" value="Genomic_DNA"/>
</dbReference>
<name>A0A7L6APR3_9GAMM</name>
<sequence>MFALDLMTGWLPGTPHPASLLAVPLMQPYHWQFALLLHQPPPEWLPYLRPAVLLPKPPLFQPPPGLPLEPPQQPLLGLPLPVPPLAQRLEPPPLMIGKHQQMNYRRHRQSVVMKPKDWPPASSRTSSPEICRSC</sequence>
<reference evidence="2" key="1">
    <citation type="submission" date="2020-06" db="EMBL/GenBank/DDBJ databases">
        <title>Analysis procedures for assessing recovery of high quality, complete, closed genomes from Nanopore long read metagenome sequencing.</title>
        <authorList>
            <person name="Bessarab I."/>
            <person name="Arumugam K."/>
            <person name="Haryono M."/>
            <person name="Liu X."/>
            <person name="Roy S."/>
            <person name="Zuniga-Montanez R.E."/>
            <person name="Qiu G."/>
            <person name="Drautz-Moses D.I."/>
            <person name="Law Y.Y."/>
            <person name="Wuertz S."/>
            <person name="Lauro F.M."/>
            <person name="Huson D.H."/>
            <person name="Williams R.B."/>
        </authorList>
    </citation>
    <scope>NUCLEOTIDE SEQUENCE [LARGE SCALE GENOMIC DNA]</scope>
    <source>
        <strain evidence="2">SSD2</strain>
    </source>
</reference>
<evidence type="ECO:0000256" key="1">
    <source>
        <dbReference type="SAM" id="MobiDB-lite"/>
    </source>
</evidence>
<evidence type="ECO:0000313" key="3">
    <source>
        <dbReference type="Proteomes" id="UP000510621"/>
    </source>
</evidence>
<evidence type="ECO:0000313" key="2">
    <source>
        <dbReference type="EMBL" id="QLQ31088.1"/>
    </source>
</evidence>
<dbReference type="KEGG" id="this:HZT40_05170"/>
<organism evidence="2 3">
    <name type="scientific">Candidatus Thiothrix singaporensis</name>
    <dbReference type="NCBI Taxonomy" id="2799669"/>
    <lineage>
        <taxon>Bacteria</taxon>
        <taxon>Pseudomonadati</taxon>
        <taxon>Pseudomonadota</taxon>
        <taxon>Gammaproteobacteria</taxon>
        <taxon>Thiotrichales</taxon>
        <taxon>Thiotrichaceae</taxon>
        <taxon>Thiothrix</taxon>
    </lineage>
</organism>
<accession>A0A7L6APR3</accession>
<feature type="region of interest" description="Disordered" evidence="1">
    <location>
        <begin position="105"/>
        <end position="134"/>
    </location>
</feature>
<dbReference type="AlphaFoldDB" id="A0A7L6APR3"/>
<proteinExistence type="predicted"/>
<protein>
    <submittedName>
        <fullName evidence="2">Uncharacterized protein</fullName>
    </submittedName>
</protein>
<gene>
    <name evidence="2" type="ORF">HZT40_05170</name>
</gene>